<dbReference type="SUPFAM" id="SSF55785">
    <property type="entry name" value="PYP-like sensor domain (PAS domain)"/>
    <property type="match status" value="1"/>
</dbReference>
<dbReference type="InterPro" id="IPR050469">
    <property type="entry name" value="Diguanylate_Cyclase"/>
</dbReference>
<accession>A0ABQ2KX84</accession>
<dbReference type="InterPro" id="IPR035965">
    <property type="entry name" value="PAS-like_dom_sf"/>
</dbReference>
<feature type="transmembrane region" description="Helical" evidence="1">
    <location>
        <begin position="103"/>
        <end position="124"/>
    </location>
</feature>
<dbReference type="Proteomes" id="UP000606653">
    <property type="component" value="Unassembled WGS sequence"/>
</dbReference>
<feature type="transmembrane region" description="Helical" evidence="1">
    <location>
        <begin position="144"/>
        <end position="165"/>
    </location>
</feature>
<keyword evidence="4" id="KW-1185">Reference proteome</keyword>
<evidence type="ECO:0000313" key="3">
    <source>
        <dbReference type="EMBL" id="GGN94396.1"/>
    </source>
</evidence>
<dbReference type="Gene3D" id="3.30.450.20">
    <property type="entry name" value="PAS domain"/>
    <property type="match status" value="1"/>
</dbReference>
<dbReference type="NCBIfam" id="TIGR00254">
    <property type="entry name" value="GGDEF"/>
    <property type="match status" value="1"/>
</dbReference>
<dbReference type="InterPro" id="IPR029787">
    <property type="entry name" value="Nucleotide_cyclase"/>
</dbReference>
<organism evidence="3 4">
    <name type="scientific">Saccharibacillus kuerlensis</name>
    <dbReference type="NCBI Taxonomy" id="459527"/>
    <lineage>
        <taxon>Bacteria</taxon>
        <taxon>Bacillati</taxon>
        <taxon>Bacillota</taxon>
        <taxon>Bacilli</taxon>
        <taxon>Bacillales</taxon>
        <taxon>Paenibacillaceae</taxon>
        <taxon>Saccharibacillus</taxon>
    </lineage>
</organism>
<dbReference type="Gene3D" id="3.30.70.270">
    <property type="match status" value="1"/>
</dbReference>
<name>A0ABQ2KX84_9BACL</name>
<evidence type="ECO:0000313" key="4">
    <source>
        <dbReference type="Proteomes" id="UP000606653"/>
    </source>
</evidence>
<keyword evidence="1" id="KW-0472">Membrane</keyword>
<gene>
    <name evidence="3" type="ORF">GCM10010969_09110</name>
</gene>
<dbReference type="InterPro" id="IPR031621">
    <property type="entry name" value="HisKA_7TM"/>
</dbReference>
<dbReference type="PANTHER" id="PTHR45138:SF9">
    <property type="entry name" value="DIGUANYLATE CYCLASE DGCM-RELATED"/>
    <property type="match status" value="1"/>
</dbReference>
<dbReference type="Pfam" id="PF16927">
    <property type="entry name" value="HisKA_7TM"/>
    <property type="match status" value="1"/>
</dbReference>
<feature type="transmembrane region" description="Helical" evidence="1">
    <location>
        <begin position="177"/>
        <end position="198"/>
    </location>
</feature>
<feature type="domain" description="GGDEF" evidence="2">
    <location>
        <begin position="379"/>
        <end position="516"/>
    </location>
</feature>
<dbReference type="PANTHER" id="PTHR45138">
    <property type="entry name" value="REGULATORY COMPONENTS OF SENSORY TRANSDUCTION SYSTEM"/>
    <property type="match status" value="1"/>
</dbReference>
<protein>
    <submittedName>
        <fullName evidence="3">GGDEF domain-containing protein</fullName>
    </submittedName>
</protein>
<dbReference type="InterPro" id="IPR000160">
    <property type="entry name" value="GGDEF_dom"/>
</dbReference>
<evidence type="ECO:0000256" key="1">
    <source>
        <dbReference type="SAM" id="Phobius"/>
    </source>
</evidence>
<proteinExistence type="predicted"/>
<dbReference type="Pfam" id="PF00990">
    <property type="entry name" value="GGDEF"/>
    <property type="match status" value="1"/>
</dbReference>
<keyword evidence="1" id="KW-1133">Transmembrane helix</keyword>
<feature type="transmembrane region" description="Helical" evidence="1">
    <location>
        <begin position="6"/>
        <end position="28"/>
    </location>
</feature>
<reference evidence="4" key="1">
    <citation type="journal article" date="2019" name="Int. J. Syst. Evol. Microbiol.">
        <title>The Global Catalogue of Microorganisms (GCM) 10K type strain sequencing project: providing services to taxonomists for standard genome sequencing and annotation.</title>
        <authorList>
            <consortium name="The Broad Institute Genomics Platform"/>
            <consortium name="The Broad Institute Genome Sequencing Center for Infectious Disease"/>
            <person name="Wu L."/>
            <person name="Ma J."/>
        </authorList>
    </citation>
    <scope>NUCLEOTIDE SEQUENCE [LARGE SCALE GENOMIC DNA]</scope>
    <source>
        <strain evidence="4">CGMCC 1.6964</strain>
    </source>
</reference>
<keyword evidence="1" id="KW-0812">Transmembrane</keyword>
<dbReference type="RefSeq" id="WP_018977993.1">
    <property type="nucleotide sequence ID" value="NZ_BMLN01000002.1"/>
</dbReference>
<dbReference type="InterPro" id="IPR043128">
    <property type="entry name" value="Rev_trsase/Diguanyl_cyclase"/>
</dbReference>
<dbReference type="EMBL" id="BMLN01000002">
    <property type="protein sequence ID" value="GGN94396.1"/>
    <property type="molecule type" value="Genomic_DNA"/>
</dbReference>
<dbReference type="SUPFAM" id="SSF55073">
    <property type="entry name" value="Nucleotide cyclase"/>
    <property type="match status" value="1"/>
</dbReference>
<comment type="caution">
    <text evidence="3">The sequence shown here is derived from an EMBL/GenBank/DDBJ whole genome shotgun (WGS) entry which is preliminary data.</text>
</comment>
<feature type="transmembrane region" description="Helical" evidence="1">
    <location>
        <begin position="67"/>
        <end position="91"/>
    </location>
</feature>
<dbReference type="PROSITE" id="PS50887">
    <property type="entry name" value="GGDEF"/>
    <property type="match status" value="1"/>
</dbReference>
<evidence type="ECO:0000259" key="2">
    <source>
        <dbReference type="PROSITE" id="PS50887"/>
    </source>
</evidence>
<sequence>MAHQLLVYVILILLGGALSLFLALYALIRFRSAPGGGYYILAALMVSILSFGYALELTSPDLEQIKFWIGIEYFALPFLPVFTLLMCLEYVGMSLGPWKRRALYVIPALTFVLQHTNELHHLYYTSIELQPGLGFLVVDLERGPWYTVHTIYLYGCLILSMALLLMRMRQVRNRFRLQILAMTAGLLIPVVGNLYYLAGLSPYGLDLGPVFISISFVFHSMALFRYQMFNVVPIARESVFESMGDGVLVLNEQNVLVDYNRAVLRFIPELTKRSIGRKVEAAMVPYPEIAKCIIAGNECDLKLDRADLEYAHVRFSPINGRSSRCSGRIVTFVDITDRILLEQELKRLASTDGLTGLFNKNALIEHSKQALQEQTQCGSGISVIMFDVDHFKRVNDTFGHEAGDRVLSEVADVIRRELDEKAIAGRYGGDEFVLCLPDTLPKEAWMLAERIRVGVERMKIVVEGREVRVTSSIGVSHTDALIHNETDCMQALMRYADKGLYRAKQLGRNRVNLYQNPAVLEPLEAQ</sequence>
<feature type="transmembrane region" description="Helical" evidence="1">
    <location>
        <begin position="35"/>
        <end position="55"/>
    </location>
</feature>
<dbReference type="SMART" id="SM00267">
    <property type="entry name" value="GGDEF"/>
    <property type="match status" value="1"/>
</dbReference>
<dbReference type="CDD" id="cd01949">
    <property type="entry name" value="GGDEF"/>
    <property type="match status" value="1"/>
</dbReference>